<gene>
    <name evidence="1" type="ORF">PFFCH_05175</name>
</gene>
<feature type="non-terminal residue" evidence="1">
    <location>
        <position position="1"/>
    </location>
</feature>
<name>A0A024VGN6_PLAFA</name>
<protein>
    <submittedName>
        <fullName evidence="1">Uncharacterized protein</fullName>
    </submittedName>
</protein>
<proteinExistence type="predicted"/>
<dbReference type="Proteomes" id="UP000030656">
    <property type="component" value="Unassembled WGS sequence"/>
</dbReference>
<dbReference type="OrthoDB" id="371591at2759"/>
<dbReference type="EMBL" id="KI928068">
    <property type="protein sequence ID" value="ETW27403.1"/>
    <property type="molecule type" value="Genomic_DNA"/>
</dbReference>
<reference evidence="1 2" key="2">
    <citation type="submission" date="2013-02" db="EMBL/GenBank/DDBJ databases">
        <title>The Genome Sequence of Plasmodium falciparum FCH/4.</title>
        <authorList>
            <consortium name="The Broad Institute Genome Sequencing Platform"/>
            <consortium name="The Broad Institute Genome Sequencing Center for Infectious Disease"/>
            <person name="Neafsey D."/>
            <person name="Cheeseman I."/>
            <person name="Volkman S."/>
            <person name="Adams J."/>
            <person name="Walker B."/>
            <person name="Young S.K."/>
            <person name="Zeng Q."/>
            <person name="Gargeya S."/>
            <person name="Fitzgerald M."/>
            <person name="Haas B."/>
            <person name="Abouelleil A."/>
            <person name="Alvarado L."/>
            <person name="Arachchi H.M."/>
            <person name="Berlin A.M."/>
            <person name="Chapman S.B."/>
            <person name="Dewar J."/>
            <person name="Goldberg J."/>
            <person name="Griggs A."/>
            <person name="Gujja S."/>
            <person name="Hansen M."/>
            <person name="Howarth C."/>
            <person name="Imamovic A."/>
            <person name="Larimer J."/>
            <person name="McCowan C."/>
            <person name="Murphy C."/>
            <person name="Neiman D."/>
            <person name="Pearson M."/>
            <person name="Priest M."/>
            <person name="Roberts A."/>
            <person name="Saif S."/>
            <person name="Shea T."/>
            <person name="Sisk P."/>
            <person name="Sykes S."/>
            <person name="Wortman J."/>
            <person name="Nusbaum C."/>
            <person name="Birren B."/>
        </authorList>
    </citation>
    <scope>NUCLEOTIDE SEQUENCE [LARGE SCALE GENOMIC DNA]</scope>
    <source>
        <strain evidence="1 2">FCH/4</strain>
    </source>
</reference>
<sequence>VGIVITKKVAIFIIITIDIQSILSSSSPKKRIKDRAQLKKNVETIMMKNMAHTEAQKYVHYIFQKNLDIYSGDNYMPNNVQ</sequence>
<dbReference type="AlphaFoldDB" id="A0A024VGN6"/>
<reference evidence="1 2" key="1">
    <citation type="submission" date="2013-02" db="EMBL/GenBank/DDBJ databases">
        <title>The Genome Annotation of Plasmodium falciparum FCH/4.</title>
        <authorList>
            <consortium name="The Broad Institute Genome Sequencing Platform"/>
            <consortium name="The Broad Institute Genome Sequencing Center for Infectious Disease"/>
            <person name="Neafsey D."/>
            <person name="Hoffman S."/>
            <person name="Volkman S."/>
            <person name="Rosenthal P."/>
            <person name="Walker B."/>
            <person name="Young S.K."/>
            <person name="Zeng Q."/>
            <person name="Gargeya S."/>
            <person name="Fitzgerald M."/>
            <person name="Haas B."/>
            <person name="Abouelleil A."/>
            <person name="Allen A.W."/>
            <person name="Alvarado L."/>
            <person name="Arachchi H.M."/>
            <person name="Berlin A.M."/>
            <person name="Chapman S.B."/>
            <person name="Gainer-Dewar J."/>
            <person name="Goldberg J."/>
            <person name="Griggs A."/>
            <person name="Gujja S."/>
            <person name="Hansen M."/>
            <person name="Howarth C."/>
            <person name="Imamovic A."/>
            <person name="Ireland A."/>
            <person name="Larimer J."/>
            <person name="McCowan C."/>
            <person name="Murphy C."/>
            <person name="Pearson M."/>
            <person name="Poon T.W."/>
            <person name="Priest M."/>
            <person name="Roberts A."/>
            <person name="Saif S."/>
            <person name="Shea T."/>
            <person name="Sisk P."/>
            <person name="Sykes S."/>
            <person name="Wortman J."/>
            <person name="Nusbaum C."/>
            <person name="Birren B."/>
        </authorList>
    </citation>
    <scope>NUCLEOTIDE SEQUENCE [LARGE SCALE GENOMIC DNA]</scope>
    <source>
        <strain evidence="1 2">FCH/4</strain>
    </source>
</reference>
<feature type="non-terminal residue" evidence="1">
    <location>
        <position position="81"/>
    </location>
</feature>
<evidence type="ECO:0000313" key="2">
    <source>
        <dbReference type="Proteomes" id="UP000030656"/>
    </source>
</evidence>
<accession>A0A024VGN6</accession>
<organism evidence="1 2">
    <name type="scientific">Plasmodium falciparum FCH/4</name>
    <dbReference type="NCBI Taxonomy" id="1036724"/>
    <lineage>
        <taxon>Eukaryota</taxon>
        <taxon>Sar</taxon>
        <taxon>Alveolata</taxon>
        <taxon>Apicomplexa</taxon>
        <taxon>Aconoidasida</taxon>
        <taxon>Haemosporida</taxon>
        <taxon>Plasmodiidae</taxon>
        <taxon>Plasmodium</taxon>
        <taxon>Plasmodium (Laverania)</taxon>
    </lineage>
</organism>
<evidence type="ECO:0000313" key="1">
    <source>
        <dbReference type="EMBL" id="ETW27403.1"/>
    </source>
</evidence>